<gene>
    <name evidence="1" type="ORF">MYXE_48260</name>
</gene>
<reference evidence="1 2" key="1">
    <citation type="submission" date="2019-12" db="EMBL/GenBank/DDBJ databases">
        <title>Complete genome sequence of Mycolicibacterium xenopi str. JCM15661T.</title>
        <authorList>
            <person name="Yoshida M."/>
            <person name="Fukano H."/>
            <person name="Asakura T."/>
            <person name="Hoshino Y."/>
        </authorList>
    </citation>
    <scope>NUCLEOTIDE SEQUENCE [LARGE SCALE GENOMIC DNA]</scope>
    <source>
        <strain evidence="1 2">JCM 15661T</strain>
    </source>
</reference>
<dbReference type="EMBL" id="AP022314">
    <property type="protein sequence ID" value="BBU25036.1"/>
    <property type="molecule type" value="Genomic_DNA"/>
</dbReference>
<organism evidence="1 2">
    <name type="scientific">Mycobacterium xenopi</name>
    <dbReference type="NCBI Taxonomy" id="1789"/>
    <lineage>
        <taxon>Bacteria</taxon>
        <taxon>Bacillati</taxon>
        <taxon>Actinomycetota</taxon>
        <taxon>Actinomycetes</taxon>
        <taxon>Mycobacteriales</taxon>
        <taxon>Mycobacteriaceae</taxon>
        <taxon>Mycobacterium</taxon>
    </lineage>
</organism>
<dbReference type="AlphaFoldDB" id="A0AAD1H563"/>
<dbReference type="RefSeq" id="WP_003921368.1">
    <property type="nucleotide sequence ID" value="NZ_AP022314.1"/>
</dbReference>
<proteinExistence type="predicted"/>
<evidence type="ECO:0000313" key="1">
    <source>
        <dbReference type="EMBL" id="BBU25036.1"/>
    </source>
</evidence>
<protein>
    <submittedName>
        <fullName evidence="1">Uncharacterized protein</fullName>
    </submittedName>
</protein>
<dbReference type="Proteomes" id="UP000464624">
    <property type="component" value="Chromosome"/>
</dbReference>
<dbReference type="KEGG" id="mxe:MYXE_48260"/>
<sequence>MWLDVSAAVGEPASLAATYYPASTPDPIVLVCLPGGTYNCAYWHLDVRVPADTN</sequence>
<name>A0AAD1H563_MYCXE</name>
<accession>A0AAD1H563</accession>
<evidence type="ECO:0000313" key="2">
    <source>
        <dbReference type="Proteomes" id="UP000464624"/>
    </source>
</evidence>